<reference evidence="2 3" key="1">
    <citation type="submission" date="2019-06" db="EMBL/GenBank/DDBJ databases">
        <title>Spirosoma utsteinense sp. nov. isolated from Antarctic ice-free soils.</title>
        <authorList>
            <person name="Tahon G."/>
        </authorList>
    </citation>
    <scope>NUCLEOTIDE SEQUENCE [LARGE SCALE GENOMIC DNA]</scope>
    <source>
        <strain evidence="2 3">LMG 31447</strain>
    </source>
</reference>
<dbReference type="PANTHER" id="PTHR48090">
    <property type="entry name" value="UNDECAPRENYL-PHOSPHATE 4-DEOXY-4-FORMAMIDO-L-ARABINOSE TRANSFERASE-RELATED"/>
    <property type="match status" value="1"/>
</dbReference>
<dbReference type="RefSeq" id="WP_186735825.1">
    <property type="nucleotide sequence ID" value="NZ_VFIA01000003.1"/>
</dbReference>
<dbReference type="Gene3D" id="3.90.550.10">
    <property type="entry name" value="Spore Coat Polysaccharide Biosynthesis Protein SpsA, Chain A"/>
    <property type="match status" value="1"/>
</dbReference>
<accession>A0ABR6W0G5</accession>
<evidence type="ECO:0000259" key="1">
    <source>
        <dbReference type="Pfam" id="PF00535"/>
    </source>
</evidence>
<comment type="caution">
    <text evidence="2">The sequence shown here is derived from an EMBL/GenBank/DDBJ whole genome shotgun (WGS) entry which is preliminary data.</text>
</comment>
<keyword evidence="3" id="KW-1185">Reference proteome</keyword>
<dbReference type="EMBL" id="VFIA01000003">
    <property type="protein sequence ID" value="MBC3790073.1"/>
    <property type="molecule type" value="Genomic_DNA"/>
</dbReference>
<dbReference type="InterPro" id="IPR050256">
    <property type="entry name" value="Glycosyltransferase_2"/>
</dbReference>
<gene>
    <name evidence="2" type="ORF">FH603_557</name>
</gene>
<evidence type="ECO:0000313" key="3">
    <source>
        <dbReference type="Proteomes" id="UP000700732"/>
    </source>
</evidence>
<dbReference type="Proteomes" id="UP000700732">
    <property type="component" value="Unassembled WGS sequence"/>
</dbReference>
<proteinExistence type="predicted"/>
<dbReference type="PANTHER" id="PTHR48090:SF7">
    <property type="entry name" value="RFBJ PROTEIN"/>
    <property type="match status" value="1"/>
</dbReference>
<evidence type="ECO:0000313" key="2">
    <source>
        <dbReference type="EMBL" id="MBC3790073.1"/>
    </source>
</evidence>
<feature type="domain" description="Glycosyltransferase 2-like" evidence="1">
    <location>
        <begin position="10"/>
        <end position="169"/>
    </location>
</feature>
<protein>
    <submittedName>
        <fullName evidence="2">Glycosyltransferase involved in cell wall biosynthesis</fullName>
    </submittedName>
</protein>
<dbReference type="SUPFAM" id="SSF53448">
    <property type="entry name" value="Nucleotide-diphospho-sugar transferases"/>
    <property type="match status" value="1"/>
</dbReference>
<dbReference type="CDD" id="cd04179">
    <property type="entry name" value="DPM_DPG-synthase_like"/>
    <property type="match status" value="1"/>
</dbReference>
<dbReference type="InterPro" id="IPR001173">
    <property type="entry name" value="Glyco_trans_2-like"/>
</dbReference>
<name>A0ABR6W0G5_9BACT</name>
<sequence length="255" mass="28928">MGGTDFRVLIVVPCYNEEEAIATVVAEINYIKHQYGLNLDVLVVNDQSTDNSLAVIQKLDCLYLNLPVNLGIGGAMHAGYKYAFRYGYDVAVQMDGDGQHPAEELPKVLQPIFEGRADVVIGSRFLERTGFQSTYVRRLGITYFRWLNQSLIGKAIHDSTSGFRAFNRRTICITNAYYPDEYPEPESIVQFGLHKLRILEVPVIMRERQGGTSSITLAKSIYYMFKVTMGTLFVYIRLQNKQRNYGVVTDCYSDT</sequence>
<dbReference type="Pfam" id="PF00535">
    <property type="entry name" value="Glycos_transf_2"/>
    <property type="match status" value="1"/>
</dbReference>
<dbReference type="InterPro" id="IPR029044">
    <property type="entry name" value="Nucleotide-diphossugar_trans"/>
</dbReference>
<organism evidence="2 3">
    <name type="scientific">Spirosoma utsteinense</name>
    <dbReference type="NCBI Taxonomy" id="2585773"/>
    <lineage>
        <taxon>Bacteria</taxon>
        <taxon>Pseudomonadati</taxon>
        <taxon>Bacteroidota</taxon>
        <taxon>Cytophagia</taxon>
        <taxon>Cytophagales</taxon>
        <taxon>Cytophagaceae</taxon>
        <taxon>Spirosoma</taxon>
    </lineage>
</organism>